<comment type="caution">
    <text evidence="1">The sequence shown here is derived from an EMBL/GenBank/DDBJ whole genome shotgun (WGS) entry which is preliminary data.</text>
</comment>
<sequence length="67" mass="7969">MLSVLWKAEQDVSNWFETIDPETRELSDPVFPSPLVDIEKIPDRVYDPDDMSPWSWDMDRERITQLS</sequence>
<protein>
    <submittedName>
        <fullName evidence="1">Uncharacterized protein</fullName>
    </submittedName>
</protein>
<reference evidence="1 2" key="1">
    <citation type="submission" date="2022-06" db="EMBL/GenBank/DDBJ databases">
        <title>Halomicroarcula sp. a new haloarchaeum isolate from saline soil.</title>
        <authorList>
            <person name="Strakova D."/>
            <person name="Galisteo C."/>
            <person name="Sanchez-Porro C."/>
            <person name="Ventosa A."/>
        </authorList>
    </citation>
    <scope>NUCLEOTIDE SEQUENCE [LARGE SCALE GENOMIC DNA]</scope>
    <source>
        <strain evidence="1 2">S3CR25-11</strain>
    </source>
</reference>
<accession>A0ABU2FPB2</accession>
<keyword evidence="2" id="KW-1185">Reference proteome</keyword>
<name>A0ABU2FPB2_9EURY</name>
<proteinExistence type="predicted"/>
<organism evidence="1 2">
    <name type="scientific">Haloarcula onubensis</name>
    <dbReference type="NCBI Taxonomy" id="2950539"/>
    <lineage>
        <taxon>Archaea</taxon>
        <taxon>Methanobacteriati</taxon>
        <taxon>Methanobacteriota</taxon>
        <taxon>Stenosarchaea group</taxon>
        <taxon>Halobacteria</taxon>
        <taxon>Halobacteriales</taxon>
        <taxon>Haloarculaceae</taxon>
        <taxon>Haloarcula</taxon>
    </lineage>
</organism>
<dbReference type="RefSeq" id="WP_310900428.1">
    <property type="nucleotide sequence ID" value="NZ_JAMQOS010000003.1"/>
</dbReference>
<evidence type="ECO:0000313" key="1">
    <source>
        <dbReference type="EMBL" id="MDS0282598.1"/>
    </source>
</evidence>
<evidence type="ECO:0000313" key="2">
    <source>
        <dbReference type="Proteomes" id="UP001268864"/>
    </source>
</evidence>
<dbReference type="EMBL" id="JAMQOS010000003">
    <property type="protein sequence ID" value="MDS0282598.1"/>
    <property type="molecule type" value="Genomic_DNA"/>
</dbReference>
<dbReference type="Proteomes" id="UP001268864">
    <property type="component" value="Unassembled WGS sequence"/>
</dbReference>
<gene>
    <name evidence="1" type="ORF">NDI86_10725</name>
</gene>